<protein>
    <submittedName>
        <fullName evidence="2">Uncharacterized protein</fullName>
    </submittedName>
</protein>
<keyword evidence="1" id="KW-0812">Transmembrane</keyword>
<evidence type="ECO:0000256" key="1">
    <source>
        <dbReference type="SAM" id="Phobius"/>
    </source>
</evidence>
<accession>A0A8H2SI20</accession>
<gene>
    <name evidence="2" type="ORF">IV203_000002</name>
</gene>
<dbReference type="AlphaFoldDB" id="A0A8H2SI20"/>
<keyword evidence="3" id="KW-1185">Reference proteome</keyword>
<keyword evidence="1" id="KW-0472">Membrane</keyword>
<dbReference type="EMBL" id="MW971520">
    <property type="protein sequence ID" value="QXE46080.1"/>
    <property type="molecule type" value="Genomic_DNA"/>
</dbReference>
<sequence length="451" mass="50329">MPHRIIEKIISNVTLTKGSGIGNRVYKYLNLIWQNANLSGLEIIIERPGNVRTMWFNAFYAILVGVSLALILGILIGSFLTFSVLLVHLIKYRFVFRKYVKNGNWSDYCKFINSPQDYIIKTRGGDIIVENLLDVIDIDILNIGQNNIVDRVKNLCFNKAGFYLVHKGWYKLLLESKLLQKMSLLQPFVIGGIEMKFLSLDAFLIAVATHASPRIRIPYLGNLIFSMYEFSHLKLWYNITTLAAMTLTGALFIGLLMAYGSLSFVGLSKLNPTLKLISSLLTLSGRSSVGLLGLYTAGQFYPPNCSNFAERLDGVTVDSNGKIHFNHSPIDGGIIVQVPPLIDSIESSYRESFGEAPSFVEKIQPINPVSTLNEVSTLGEIRSDSSTSSISERYAERAAKPRQVQTIRTIAEQTAKEYENIPSQSSAQIPGKSVYQKIKIQINNLVDDTLI</sequence>
<feature type="transmembrane region" description="Helical" evidence="1">
    <location>
        <begin position="235"/>
        <end position="259"/>
    </location>
</feature>
<keyword evidence="1" id="KW-1133">Transmembrane helix</keyword>
<feature type="transmembrane region" description="Helical" evidence="1">
    <location>
        <begin position="58"/>
        <end position="90"/>
    </location>
</feature>
<geneLocation type="plastid" evidence="2"/>
<name>A0A8H2SI20_9STRA</name>
<reference evidence="2" key="1">
    <citation type="journal article" date="2021" name="Sci. Rep.">
        <title>Diploid genomic architecture of Nitzschia inconspicua, an elite biomass production diatom.</title>
        <authorList>
            <person name="Oliver A."/>
            <person name="Podell S."/>
            <person name="Pinowska A."/>
            <person name="Traller J.C."/>
            <person name="Smith S.R."/>
            <person name="McClure R."/>
            <person name="Beliaev A."/>
            <person name="Bohutskyi P."/>
            <person name="Hill E.A."/>
            <person name="Rabines A."/>
            <person name="Zheng H."/>
            <person name="Allen L.Z."/>
            <person name="Kuo A."/>
            <person name="Grigoriev I.V."/>
            <person name="Allen A.E."/>
            <person name="Hazlebeck D."/>
            <person name="Allen E.E."/>
        </authorList>
    </citation>
    <scope>NUCLEOTIDE SEQUENCE</scope>
    <source>
        <strain evidence="2">Hildebrandi</strain>
    </source>
</reference>
<organism evidence="2 3">
    <name type="scientific">Nitzschia inconspicua</name>
    <dbReference type="NCBI Taxonomy" id="303405"/>
    <lineage>
        <taxon>Eukaryota</taxon>
        <taxon>Sar</taxon>
        <taxon>Stramenopiles</taxon>
        <taxon>Ochrophyta</taxon>
        <taxon>Bacillariophyta</taxon>
        <taxon>Bacillariophyceae</taxon>
        <taxon>Bacillariophycidae</taxon>
        <taxon>Bacillariales</taxon>
        <taxon>Bacillariaceae</taxon>
        <taxon>Nitzschia</taxon>
    </lineage>
</organism>
<evidence type="ECO:0000313" key="2">
    <source>
        <dbReference type="EMBL" id="QXE46080.1"/>
    </source>
</evidence>
<proteinExistence type="predicted"/>
<dbReference type="Proteomes" id="UP000693970">
    <property type="component" value="Plastid Pltd"/>
</dbReference>
<evidence type="ECO:0000313" key="3">
    <source>
        <dbReference type="Proteomes" id="UP000693970"/>
    </source>
</evidence>
<keyword evidence="2" id="KW-0934">Plastid</keyword>